<keyword evidence="2" id="KW-1185">Reference proteome</keyword>
<organism evidence="1 2">
    <name type="scientific">Panicum virgatum</name>
    <name type="common">Blackwell switchgrass</name>
    <dbReference type="NCBI Taxonomy" id="38727"/>
    <lineage>
        <taxon>Eukaryota</taxon>
        <taxon>Viridiplantae</taxon>
        <taxon>Streptophyta</taxon>
        <taxon>Embryophyta</taxon>
        <taxon>Tracheophyta</taxon>
        <taxon>Spermatophyta</taxon>
        <taxon>Magnoliopsida</taxon>
        <taxon>Liliopsida</taxon>
        <taxon>Poales</taxon>
        <taxon>Poaceae</taxon>
        <taxon>PACMAD clade</taxon>
        <taxon>Panicoideae</taxon>
        <taxon>Panicodae</taxon>
        <taxon>Paniceae</taxon>
        <taxon>Panicinae</taxon>
        <taxon>Panicum</taxon>
        <taxon>Panicum sect. Hiantes</taxon>
    </lineage>
</organism>
<accession>A0A8T0S571</accession>
<reference evidence="1" key="1">
    <citation type="submission" date="2020-05" db="EMBL/GenBank/DDBJ databases">
        <title>WGS assembly of Panicum virgatum.</title>
        <authorList>
            <person name="Lovell J.T."/>
            <person name="Jenkins J."/>
            <person name="Shu S."/>
            <person name="Juenger T.E."/>
            <person name="Schmutz J."/>
        </authorList>
    </citation>
    <scope>NUCLEOTIDE SEQUENCE</scope>
    <source>
        <strain evidence="1">AP13</strain>
    </source>
</reference>
<comment type="caution">
    <text evidence="1">The sequence shown here is derived from an EMBL/GenBank/DDBJ whole genome shotgun (WGS) entry which is preliminary data.</text>
</comment>
<dbReference type="Proteomes" id="UP000823388">
    <property type="component" value="Chromosome 5N"/>
</dbReference>
<evidence type="ECO:0000313" key="1">
    <source>
        <dbReference type="EMBL" id="KAG2591679.1"/>
    </source>
</evidence>
<protein>
    <submittedName>
        <fullName evidence="1">Uncharacterized protein</fullName>
    </submittedName>
</protein>
<dbReference type="EMBL" id="CM029046">
    <property type="protein sequence ID" value="KAG2591679.1"/>
    <property type="molecule type" value="Genomic_DNA"/>
</dbReference>
<proteinExistence type="predicted"/>
<sequence length="225" mass="25578">MTQYICIHKNASPQLATNDLKYASMNIETPWLSSEQGGILRYSRRGSGHCWTMGQQGNGHQCNLGQWGTPTKLQRRWASPVMRRCAPARRDTFPACRCCLPRERRALPLPCSSFLLPWHGSPIYLLSDLWIKGQRGLEYEGRWRHGFGEKARAVAGRERALGGGFCCDARQNRCCRSRSIPPAIWFPNASAGVYMILEHALLPSWEEATAKRLARRNYIGKYNKP</sequence>
<dbReference type="AlphaFoldDB" id="A0A8T0S571"/>
<gene>
    <name evidence="1" type="ORF">PVAP13_5NG500686</name>
</gene>
<name>A0A8T0S571_PANVG</name>
<evidence type="ECO:0000313" key="2">
    <source>
        <dbReference type="Proteomes" id="UP000823388"/>
    </source>
</evidence>